<proteinExistence type="predicted"/>
<evidence type="ECO:0000313" key="1">
    <source>
        <dbReference type="EMBL" id="MDP2540942.1"/>
    </source>
</evidence>
<dbReference type="EMBL" id="PDUU01000016">
    <property type="protein sequence ID" value="PHN96448.1"/>
    <property type="molecule type" value="Genomic_DNA"/>
</dbReference>
<dbReference type="EMBL" id="JAUYVU010000003">
    <property type="protein sequence ID" value="MDP2540942.1"/>
    <property type="molecule type" value="Genomic_DNA"/>
</dbReference>
<comment type="caution">
    <text evidence="2">The sequence shown here is derived from an EMBL/GenBank/DDBJ whole genome shotgun (WGS) entry which is preliminary data.</text>
</comment>
<sequence>MNNTLVSIKSGYWESTGKNPFWISVNSNKVYWLGMNNKSSENNLGENWCHVGHGEINNNKITLSWSDIPVGKDKLKGTIVIEIIDATHMKVVEDSGNFGKSEWTWVSDSKKFSEFVNQ</sequence>
<keyword evidence="4" id="KW-1185">Reference proteome</keyword>
<reference evidence="2" key="2">
    <citation type="submission" date="2017-10" db="EMBL/GenBank/DDBJ databases">
        <authorList>
            <person name="Enke T.N."/>
            <person name="Cordero O.X."/>
        </authorList>
    </citation>
    <scope>NUCLEOTIDE SEQUENCE</scope>
    <source>
        <strain evidence="2">4G03</strain>
    </source>
</reference>
<gene>
    <name evidence="2" type="ORF">CSC81_13895</name>
    <name evidence="1" type="ORF">Q8W23_05565</name>
</gene>
<protein>
    <submittedName>
        <fullName evidence="2">Uncharacterized protein</fullName>
    </submittedName>
</protein>
<dbReference type="RefSeq" id="WP_099216347.1">
    <property type="nucleotide sequence ID" value="NZ_JAUYVU010000003.1"/>
</dbReference>
<evidence type="ECO:0000313" key="3">
    <source>
        <dbReference type="Proteomes" id="UP000222163"/>
    </source>
</evidence>
<dbReference type="AlphaFoldDB" id="A0A2G1BR30"/>
<evidence type="ECO:0000313" key="2">
    <source>
        <dbReference type="EMBL" id="PHN96448.1"/>
    </source>
</evidence>
<name>A0A2G1BR30_9FLAO</name>
<reference evidence="2 3" key="1">
    <citation type="journal article" date="2016" name="Nat. Commun.">
        <title>Microbial interactions lead to rapid micro-scale successions on model marine particles.</title>
        <authorList>
            <person name="Datta M.S."/>
            <person name="Sliwerska E."/>
            <person name="Gore J."/>
            <person name="Polz M.F."/>
            <person name="Cordero O.X."/>
        </authorList>
    </citation>
    <scope>NUCLEOTIDE SEQUENCE [LARGE SCALE GENOMIC DNA]</scope>
    <source>
        <strain evidence="2 3">4G03</strain>
    </source>
</reference>
<accession>A0A2G1BR30</accession>
<dbReference type="Proteomes" id="UP000222163">
    <property type="component" value="Unassembled WGS sequence"/>
</dbReference>
<reference evidence="1 4" key="3">
    <citation type="submission" date="2023-07" db="EMBL/GenBank/DDBJ databases">
        <title>Genome content predicts the carbon catabolic preferences of heterotrophic bacteria.</title>
        <authorList>
            <person name="Gralka M."/>
        </authorList>
    </citation>
    <scope>NUCLEOTIDE SEQUENCE [LARGE SCALE GENOMIC DNA]</scope>
    <source>
        <strain evidence="1 4">4G03</strain>
    </source>
</reference>
<dbReference type="Proteomes" id="UP001242342">
    <property type="component" value="Unassembled WGS sequence"/>
</dbReference>
<evidence type="ECO:0000313" key="4">
    <source>
        <dbReference type="Proteomes" id="UP001242342"/>
    </source>
</evidence>
<organism evidence="2 3">
    <name type="scientific">Tenacibaculum discolor</name>
    <dbReference type="NCBI Taxonomy" id="361581"/>
    <lineage>
        <taxon>Bacteria</taxon>
        <taxon>Pseudomonadati</taxon>
        <taxon>Bacteroidota</taxon>
        <taxon>Flavobacteriia</taxon>
        <taxon>Flavobacteriales</taxon>
        <taxon>Flavobacteriaceae</taxon>
        <taxon>Tenacibaculum</taxon>
    </lineage>
</organism>